<name>A0ABN0NWA1_TRELE</name>
<dbReference type="SUPFAM" id="SSF53254">
    <property type="entry name" value="Phosphoglycerate mutase-like"/>
    <property type="match status" value="1"/>
</dbReference>
<protein>
    <submittedName>
        <fullName evidence="2">Phosphoglycerate mutase family protein</fullName>
    </submittedName>
</protein>
<organism evidence="2 3">
    <name type="scientific">Treponema lecithinolyticum ATCC 700332</name>
    <dbReference type="NCBI Taxonomy" id="1321815"/>
    <lineage>
        <taxon>Bacteria</taxon>
        <taxon>Pseudomonadati</taxon>
        <taxon>Spirochaetota</taxon>
        <taxon>Spirochaetia</taxon>
        <taxon>Spirochaetales</taxon>
        <taxon>Treponemataceae</taxon>
        <taxon>Treponema</taxon>
    </lineage>
</organism>
<dbReference type="Pfam" id="PF00300">
    <property type="entry name" value="His_Phos_1"/>
    <property type="match status" value="1"/>
</dbReference>
<dbReference type="PIRSF" id="PIRSF000709">
    <property type="entry name" value="6PFK_2-Ptase"/>
    <property type="match status" value="1"/>
</dbReference>
<dbReference type="EMBL" id="AWVH01000044">
    <property type="protein sequence ID" value="ERJ91601.1"/>
    <property type="molecule type" value="Genomic_DNA"/>
</dbReference>
<keyword evidence="3" id="KW-1185">Reference proteome</keyword>
<dbReference type="RefSeq" id="WP_021686227.1">
    <property type="nucleotide sequence ID" value="NZ_KI260554.1"/>
</dbReference>
<evidence type="ECO:0000313" key="3">
    <source>
        <dbReference type="Proteomes" id="UP000016649"/>
    </source>
</evidence>
<keyword evidence="1" id="KW-0378">Hydrolase</keyword>
<accession>A0ABN0NWA1</accession>
<dbReference type="CDD" id="cd07067">
    <property type="entry name" value="HP_PGM_like"/>
    <property type="match status" value="1"/>
</dbReference>
<dbReference type="PANTHER" id="PTHR46517:SF1">
    <property type="entry name" value="FRUCTOSE-2,6-BISPHOSPHATASE TIGAR"/>
    <property type="match status" value="1"/>
</dbReference>
<proteinExistence type="predicted"/>
<dbReference type="InterPro" id="IPR001345">
    <property type="entry name" value="PG/BPGM_mutase_AS"/>
</dbReference>
<dbReference type="InterPro" id="IPR051695">
    <property type="entry name" value="Phosphoglycerate_Mutase"/>
</dbReference>
<reference evidence="2 3" key="1">
    <citation type="submission" date="2013-08" db="EMBL/GenBank/DDBJ databases">
        <authorList>
            <person name="Weinstock G."/>
            <person name="Sodergren E."/>
            <person name="Wylie T."/>
            <person name="Fulton L."/>
            <person name="Fulton R."/>
            <person name="Fronick C."/>
            <person name="O'Laughlin M."/>
            <person name="Godfrey J."/>
            <person name="Miner T."/>
            <person name="Herter B."/>
            <person name="Appelbaum E."/>
            <person name="Cordes M."/>
            <person name="Lek S."/>
            <person name="Wollam A."/>
            <person name="Pepin K.H."/>
            <person name="Palsikar V.B."/>
            <person name="Mitreva M."/>
            <person name="Wilson R.K."/>
        </authorList>
    </citation>
    <scope>NUCLEOTIDE SEQUENCE [LARGE SCALE GENOMIC DNA]</scope>
    <source>
        <strain evidence="2 3">ATCC 700332</strain>
    </source>
</reference>
<dbReference type="InterPro" id="IPR013078">
    <property type="entry name" value="His_Pase_superF_clade-1"/>
</dbReference>
<gene>
    <name evidence="2" type="ORF">HMPREF9193_02054</name>
</gene>
<comment type="caution">
    <text evidence="2">The sequence shown here is derived from an EMBL/GenBank/DDBJ whole genome shotgun (WGS) entry which is preliminary data.</text>
</comment>
<dbReference type="PROSITE" id="PS00175">
    <property type="entry name" value="PG_MUTASE"/>
    <property type="match status" value="1"/>
</dbReference>
<evidence type="ECO:0000313" key="2">
    <source>
        <dbReference type="EMBL" id="ERJ91601.1"/>
    </source>
</evidence>
<dbReference type="PANTHER" id="PTHR46517">
    <property type="entry name" value="FRUCTOSE-2,6-BISPHOSPHATASE TIGAR"/>
    <property type="match status" value="1"/>
</dbReference>
<dbReference type="InterPro" id="IPR029033">
    <property type="entry name" value="His_PPase_superfam"/>
</dbReference>
<sequence>MKLFITRHGETDWNVQEKVCGISEALLTENGRQQAQLLAQQLERDKDKNNIGAIYVSPLKRARETASYIEQALHIQAVVEKRIQEVNFGSFEGKNWKSDEFLKIRNSPFMKFPGGESLTSAAARSYSFIEEIAKKYIHADRAALSDTAVQKSTANSTVSASGKPEKNVLFVCHGLISAIMSTYFKSMSIEDFMNLKIKNCQLLEFDL</sequence>
<dbReference type="Gene3D" id="3.40.50.1240">
    <property type="entry name" value="Phosphoglycerate mutase-like"/>
    <property type="match status" value="1"/>
</dbReference>
<dbReference type="Proteomes" id="UP000016649">
    <property type="component" value="Unassembled WGS sequence"/>
</dbReference>
<dbReference type="SMART" id="SM00855">
    <property type="entry name" value="PGAM"/>
    <property type="match status" value="1"/>
</dbReference>
<evidence type="ECO:0000256" key="1">
    <source>
        <dbReference type="ARBA" id="ARBA00022801"/>
    </source>
</evidence>